<organism evidence="7 8">
    <name type="scientific">Poecilia reticulata</name>
    <name type="common">Guppy</name>
    <name type="synonym">Acanthophacelus reticulatus</name>
    <dbReference type="NCBI Taxonomy" id="8081"/>
    <lineage>
        <taxon>Eukaryota</taxon>
        <taxon>Metazoa</taxon>
        <taxon>Chordata</taxon>
        <taxon>Craniata</taxon>
        <taxon>Vertebrata</taxon>
        <taxon>Euteleostomi</taxon>
        <taxon>Actinopterygii</taxon>
        <taxon>Neopterygii</taxon>
        <taxon>Teleostei</taxon>
        <taxon>Neoteleostei</taxon>
        <taxon>Acanthomorphata</taxon>
        <taxon>Ovalentaria</taxon>
        <taxon>Atherinomorphae</taxon>
        <taxon>Cyprinodontiformes</taxon>
        <taxon>Poeciliidae</taxon>
        <taxon>Poeciliinae</taxon>
        <taxon>Poecilia</taxon>
    </lineage>
</organism>
<feature type="transmembrane region" description="Helical" evidence="4">
    <location>
        <begin position="353"/>
        <end position="371"/>
    </location>
</feature>
<keyword evidence="8" id="KW-1185">Reference proteome</keyword>
<reference evidence="7" key="2">
    <citation type="submission" date="2025-08" db="UniProtKB">
        <authorList>
            <consortium name="Ensembl"/>
        </authorList>
    </citation>
    <scope>IDENTIFICATION</scope>
    <source>
        <strain evidence="7">Guanapo</strain>
    </source>
</reference>
<evidence type="ECO:0000256" key="2">
    <source>
        <dbReference type="ARBA" id="ARBA00023157"/>
    </source>
</evidence>
<keyword evidence="1" id="KW-0677">Repeat</keyword>
<dbReference type="GO" id="GO:0016020">
    <property type="term" value="C:membrane"/>
    <property type="evidence" value="ECO:0007669"/>
    <property type="project" value="UniProtKB-SubCell"/>
</dbReference>
<dbReference type="InterPro" id="IPR013783">
    <property type="entry name" value="Ig-like_fold"/>
</dbReference>
<evidence type="ECO:0000259" key="6">
    <source>
        <dbReference type="PROSITE" id="PS50853"/>
    </source>
</evidence>
<evidence type="ECO:0000256" key="1">
    <source>
        <dbReference type="ARBA" id="ARBA00022737"/>
    </source>
</evidence>
<dbReference type="Ensembl" id="ENSPRET00000034051.1">
    <property type="protein sequence ID" value="ENSPREP00000033672.1"/>
    <property type="gene ID" value="ENSPREG00000022819.1"/>
</dbReference>
<dbReference type="SUPFAM" id="SSF48726">
    <property type="entry name" value="Immunoglobulin"/>
    <property type="match status" value="1"/>
</dbReference>
<dbReference type="InterPro" id="IPR036116">
    <property type="entry name" value="FN3_sf"/>
</dbReference>
<keyword evidence="4" id="KW-1133">Transmembrane helix</keyword>
<feature type="domain" description="Fibronectin type-III" evidence="6">
    <location>
        <begin position="180"/>
        <end position="276"/>
    </location>
</feature>
<keyword evidence="4" id="KW-0812">Transmembrane</keyword>
<reference evidence="8" key="1">
    <citation type="submission" date="2013-11" db="EMBL/GenBank/DDBJ databases">
        <title>The genomic landscape of the Guanapo guppy.</title>
        <authorList>
            <person name="Kuenstner A."/>
            <person name="Dreyer C."/>
        </authorList>
    </citation>
    <scope>NUCLEOTIDE SEQUENCE</scope>
    <source>
        <strain evidence="8">Guanapo</strain>
    </source>
</reference>
<dbReference type="InterPro" id="IPR007110">
    <property type="entry name" value="Ig-like_dom"/>
</dbReference>
<dbReference type="STRING" id="8081.ENSPREP00000033672"/>
<dbReference type="PROSITE" id="PS50853">
    <property type="entry name" value="FN3"/>
    <property type="match status" value="2"/>
</dbReference>
<feature type="domain" description="Ig-like" evidence="5">
    <location>
        <begin position="40"/>
        <end position="75"/>
    </location>
</feature>
<dbReference type="Pfam" id="PF00041">
    <property type="entry name" value="fn3"/>
    <property type="match status" value="2"/>
</dbReference>
<evidence type="ECO:0000256" key="4">
    <source>
        <dbReference type="SAM" id="Phobius"/>
    </source>
</evidence>
<evidence type="ECO:0000256" key="3">
    <source>
        <dbReference type="ARBA" id="ARBA00023319"/>
    </source>
</evidence>
<keyword evidence="2" id="KW-1015">Disulfide bond</keyword>
<dbReference type="Pfam" id="PF07679">
    <property type="entry name" value="I-set"/>
    <property type="match status" value="1"/>
</dbReference>
<dbReference type="AlphaFoldDB" id="A0A3P9QHQ7"/>
<dbReference type="SUPFAM" id="SSF49265">
    <property type="entry name" value="Fibronectin type III"/>
    <property type="match status" value="1"/>
</dbReference>
<keyword evidence="3" id="KW-0393">Immunoglobulin domain</keyword>
<evidence type="ECO:0000259" key="5">
    <source>
        <dbReference type="PROSITE" id="PS50835"/>
    </source>
</evidence>
<sequence length="451" mass="49122">MLNTCESTVVLVFSFRNSTLPSLFVSVCSSSTSSCCLHCSQSTLTIYSISQEDEAIYQCIAENSAGSTQASARLTVLWADGLPGEPTQVQAEALSPTTIQVSWKEPDQNTQDIIGYVLHIRKTSDPLEMEYEEAVSKVTLQQVIRDLEPSTSYTFYVKAYTSHGASKPSESVAESTHGEVPAPPSLFTKVLNSSVVQVMWDSSSKMGPHQGFRLYYRRAHTPLFVGPIHFLRNITQYNITQLDSSMVYEIKLLAYNQHGDGNATTRFVSLREALEKSVLDGSCDCVKDEQSKTSTTGIIIGIHIGVTCIVFCVLFLVFSYRGRSEQTSPTINENNGSNLPAFSRVNVHTAVKCYIYMCVCVCVGAISRLMMCKTVQATPQAGHSAVLESSSSSQGASGLNGAARREMEVNGSAAGKKVVDSNELERLFTQPNTQDACMVCADKQSCGSDLK</sequence>
<dbReference type="InterPro" id="IPR036179">
    <property type="entry name" value="Ig-like_dom_sf"/>
</dbReference>
<feature type="domain" description="Fibronectin type-III" evidence="6">
    <location>
        <begin position="85"/>
        <end position="179"/>
    </location>
</feature>
<evidence type="ECO:0000313" key="8">
    <source>
        <dbReference type="Proteomes" id="UP000242638"/>
    </source>
</evidence>
<dbReference type="InterPro" id="IPR003961">
    <property type="entry name" value="FN3_dom"/>
</dbReference>
<proteinExistence type="predicted"/>
<evidence type="ECO:0000313" key="7">
    <source>
        <dbReference type="Ensembl" id="ENSPREP00000033672.1"/>
    </source>
</evidence>
<protein>
    <submittedName>
        <fullName evidence="7">Immunoglobulin superfamily, DCC subclass, member 3</fullName>
    </submittedName>
</protein>
<dbReference type="GeneTree" id="ENSGT00940000156969"/>
<dbReference type="SMART" id="SM00060">
    <property type="entry name" value="FN3"/>
    <property type="match status" value="2"/>
</dbReference>
<dbReference type="PANTHER" id="PTHR44170:SF6">
    <property type="entry name" value="CONTACTIN"/>
    <property type="match status" value="1"/>
</dbReference>
<dbReference type="CDD" id="cd00063">
    <property type="entry name" value="FN3"/>
    <property type="match status" value="2"/>
</dbReference>
<name>A0A3P9QHQ7_POERE</name>
<reference evidence="7" key="3">
    <citation type="submission" date="2025-09" db="UniProtKB">
        <authorList>
            <consortium name="Ensembl"/>
        </authorList>
    </citation>
    <scope>IDENTIFICATION</scope>
    <source>
        <strain evidence="7">Guanapo</strain>
    </source>
</reference>
<keyword evidence="4" id="KW-0472">Membrane</keyword>
<dbReference type="PANTHER" id="PTHR44170">
    <property type="entry name" value="PROTEIN SIDEKICK"/>
    <property type="match status" value="1"/>
</dbReference>
<dbReference type="Gene3D" id="2.60.40.10">
    <property type="entry name" value="Immunoglobulins"/>
    <property type="match status" value="3"/>
</dbReference>
<dbReference type="Proteomes" id="UP000242638">
    <property type="component" value="Unassembled WGS sequence"/>
</dbReference>
<dbReference type="PROSITE" id="PS50835">
    <property type="entry name" value="IG_LIKE"/>
    <property type="match status" value="1"/>
</dbReference>
<dbReference type="InterPro" id="IPR013098">
    <property type="entry name" value="Ig_I-set"/>
</dbReference>
<dbReference type="GO" id="GO:0098609">
    <property type="term" value="P:cell-cell adhesion"/>
    <property type="evidence" value="ECO:0007669"/>
    <property type="project" value="TreeGrafter"/>
</dbReference>
<accession>A0A3P9QHQ7</accession>
<feature type="transmembrane region" description="Helical" evidence="4">
    <location>
        <begin position="297"/>
        <end position="318"/>
    </location>
</feature>